<name>A0A9J6DKU4_RHIMP</name>
<proteinExistence type="predicted"/>
<keyword evidence="1" id="KW-0472">Membrane</keyword>
<gene>
    <name evidence="2" type="ORF">HPB51_005178</name>
</gene>
<reference evidence="2" key="2">
    <citation type="submission" date="2021-09" db="EMBL/GenBank/DDBJ databases">
        <authorList>
            <person name="Jia N."/>
            <person name="Wang J."/>
            <person name="Shi W."/>
            <person name="Du L."/>
            <person name="Sun Y."/>
            <person name="Zhan W."/>
            <person name="Jiang J."/>
            <person name="Wang Q."/>
            <person name="Zhang B."/>
            <person name="Ji P."/>
            <person name="Sakyi L.B."/>
            <person name="Cui X."/>
            <person name="Yuan T."/>
            <person name="Jiang B."/>
            <person name="Yang W."/>
            <person name="Lam T.T.-Y."/>
            <person name="Chang Q."/>
            <person name="Ding S."/>
            <person name="Wang X."/>
            <person name="Zhu J."/>
            <person name="Ruan X."/>
            <person name="Zhao L."/>
            <person name="Wei J."/>
            <person name="Que T."/>
            <person name="Du C."/>
            <person name="Cheng J."/>
            <person name="Dai P."/>
            <person name="Han X."/>
            <person name="Huang E."/>
            <person name="Gao Y."/>
            <person name="Liu J."/>
            <person name="Shao H."/>
            <person name="Ye R."/>
            <person name="Li L."/>
            <person name="Wei W."/>
            <person name="Wang X."/>
            <person name="Wang C."/>
            <person name="Huo Q."/>
            <person name="Li W."/>
            <person name="Guo W."/>
            <person name="Chen H."/>
            <person name="Chen S."/>
            <person name="Zhou L."/>
            <person name="Zhou L."/>
            <person name="Ni X."/>
            <person name="Tian J."/>
            <person name="Zhou Y."/>
            <person name="Sheng Y."/>
            <person name="Liu T."/>
            <person name="Pan Y."/>
            <person name="Xia L."/>
            <person name="Li J."/>
            <person name="Zhao F."/>
            <person name="Cao W."/>
        </authorList>
    </citation>
    <scope>NUCLEOTIDE SEQUENCE</scope>
    <source>
        <strain evidence="2">Rmic-2018</strain>
        <tissue evidence="2">Larvae</tissue>
    </source>
</reference>
<evidence type="ECO:0000313" key="2">
    <source>
        <dbReference type="EMBL" id="KAH8022813.1"/>
    </source>
</evidence>
<evidence type="ECO:0000313" key="3">
    <source>
        <dbReference type="Proteomes" id="UP000821866"/>
    </source>
</evidence>
<organism evidence="2 3">
    <name type="scientific">Rhipicephalus microplus</name>
    <name type="common">Cattle tick</name>
    <name type="synonym">Boophilus microplus</name>
    <dbReference type="NCBI Taxonomy" id="6941"/>
    <lineage>
        <taxon>Eukaryota</taxon>
        <taxon>Metazoa</taxon>
        <taxon>Ecdysozoa</taxon>
        <taxon>Arthropoda</taxon>
        <taxon>Chelicerata</taxon>
        <taxon>Arachnida</taxon>
        <taxon>Acari</taxon>
        <taxon>Parasitiformes</taxon>
        <taxon>Ixodida</taxon>
        <taxon>Ixodoidea</taxon>
        <taxon>Ixodidae</taxon>
        <taxon>Rhipicephalinae</taxon>
        <taxon>Rhipicephalus</taxon>
        <taxon>Boophilus</taxon>
    </lineage>
</organism>
<keyword evidence="1" id="KW-0812">Transmembrane</keyword>
<dbReference type="Proteomes" id="UP000821866">
    <property type="component" value="Chromosome 6"/>
</dbReference>
<evidence type="ECO:0000256" key="1">
    <source>
        <dbReference type="SAM" id="Phobius"/>
    </source>
</evidence>
<dbReference type="AlphaFoldDB" id="A0A9J6DKU4"/>
<keyword evidence="1" id="KW-1133">Transmembrane helix</keyword>
<dbReference type="VEuPathDB" id="VectorBase:LOC119164924"/>
<keyword evidence="3" id="KW-1185">Reference proteome</keyword>
<dbReference type="EMBL" id="JABSTU010000008">
    <property type="protein sequence ID" value="KAH8022813.1"/>
    <property type="molecule type" value="Genomic_DNA"/>
</dbReference>
<sequence>MSNYNAPIVRINTMQECDVDFMFFSPTAERNEVGEPSDILWYEDFIIVGGFSKDAVVQQTSITSSFSVFGEESEHVPQSTSSSSTSGIYLARDITHRRQKHRPATAMRPRNQSSRIVIAFWCLAMLVTTNLFTAKMKAALTMRDQTNQRVDSAAELAERNGMTVYMAAETAYPKLLSISPRDYDRKVYRMLKPTSLLTYRQLFSLPVLDEVAAGKAVLLIDRTTATYELASFCQHYPDNEFYISRDRFFMKSAGPYVAAAAKELLIARQAEKFPFHSMIQVPGRYGWWRAHVIQPSWSRDLGSCPPHLQEVRHGQRTTDRTDLSWTRTANPRMIRLQAHPHDGRCPRGKQPDYLDSRFGAHLRPLAADGLRVFNMDARKKRSLAAMSVVL</sequence>
<feature type="transmembrane region" description="Helical" evidence="1">
    <location>
        <begin position="116"/>
        <end position="134"/>
    </location>
</feature>
<comment type="caution">
    <text evidence="2">The sequence shown here is derived from an EMBL/GenBank/DDBJ whole genome shotgun (WGS) entry which is preliminary data.</text>
</comment>
<reference evidence="2" key="1">
    <citation type="journal article" date="2020" name="Cell">
        <title>Large-Scale Comparative Analyses of Tick Genomes Elucidate Their Genetic Diversity and Vector Capacities.</title>
        <authorList>
            <consortium name="Tick Genome and Microbiome Consortium (TIGMIC)"/>
            <person name="Jia N."/>
            <person name="Wang J."/>
            <person name="Shi W."/>
            <person name="Du L."/>
            <person name="Sun Y."/>
            <person name="Zhan W."/>
            <person name="Jiang J.F."/>
            <person name="Wang Q."/>
            <person name="Zhang B."/>
            <person name="Ji P."/>
            <person name="Bell-Sakyi L."/>
            <person name="Cui X.M."/>
            <person name="Yuan T.T."/>
            <person name="Jiang B.G."/>
            <person name="Yang W.F."/>
            <person name="Lam T.T."/>
            <person name="Chang Q.C."/>
            <person name="Ding S.J."/>
            <person name="Wang X.J."/>
            <person name="Zhu J.G."/>
            <person name="Ruan X.D."/>
            <person name="Zhao L."/>
            <person name="Wei J.T."/>
            <person name="Ye R.Z."/>
            <person name="Que T.C."/>
            <person name="Du C.H."/>
            <person name="Zhou Y.H."/>
            <person name="Cheng J.X."/>
            <person name="Dai P.F."/>
            <person name="Guo W.B."/>
            <person name="Han X.H."/>
            <person name="Huang E.J."/>
            <person name="Li L.F."/>
            <person name="Wei W."/>
            <person name="Gao Y.C."/>
            <person name="Liu J.Z."/>
            <person name="Shao H.Z."/>
            <person name="Wang X."/>
            <person name="Wang C.C."/>
            <person name="Yang T.C."/>
            <person name="Huo Q.B."/>
            <person name="Li W."/>
            <person name="Chen H.Y."/>
            <person name="Chen S.E."/>
            <person name="Zhou L.G."/>
            <person name="Ni X.B."/>
            <person name="Tian J.H."/>
            <person name="Sheng Y."/>
            <person name="Liu T."/>
            <person name="Pan Y.S."/>
            <person name="Xia L.Y."/>
            <person name="Li J."/>
            <person name="Zhao F."/>
            <person name="Cao W.C."/>
        </authorList>
    </citation>
    <scope>NUCLEOTIDE SEQUENCE</scope>
    <source>
        <strain evidence="2">Rmic-2018</strain>
    </source>
</reference>
<accession>A0A9J6DKU4</accession>
<dbReference type="Gene3D" id="1.10.287.70">
    <property type="match status" value="1"/>
</dbReference>
<protein>
    <submittedName>
        <fullName evidence="2">Uncharacterized protein</fullName>
    </submittedName>
</protein>